<feature type="compositionally biased region" description="Polar residues" evidence="1">
    <location>
        <begin position="930"/>
        <end position="941"/>
    </location>
</feature>
<feature type="compositionally biased region" description="Low complexity" evidence="1">
    <location>
        <begin position="952"/>
        <end position="974"/>
    </location>
</feature>
<gene>
    <name evidence="2" type="ORF">BD324DRAFT_620404</name>
</gene>
<evidence type="ECO:0000313" key="3">
    <source>
        <dbReference type="Proteomes" id="UP000193218"/>
    </source>
</evidence>
<feature type="compositionally biased region" description="Polar residues" evidence="1">
    <location>
        <begin position="181"/>
        <end position="197"/>
    </location>
</feature>
<feature type="compositionally biased region" description="Low complexity" evidence="1">
    <location>
        <begin position="415"/>
        <end position="439"/>
    </location>
</feature>
<name>A0A1Y1UJT6_9TREE</name>
<feature type="region of interest" description="Disordered" evidence="1">
    <location>
        <begin position="847"/>
        <end position="876"/>
    </location>
</feature>
<feature type="region of interest" description="Disordered" evidence="1">
    <location>
        <begin position="907"/>
        <end position="1079"/>
    </location>
</feature>
<evidence type="ECO:0000256" key="1">
    <source>
        <dbReference type="SAM" id="MobiDB-lite"/>
    </source>
</evidence>
<feature type="compositionally biased region" description="Polar residues" evidence="1">
    <location>
        <begin position="1045"/>
        <end position="1069"/>
    </location>
</feature>
<protein>
    <submittedName>
        <fullName evidence="2">Uncharacterized protein</fullName>
    </submittedName>
</protein>
<accession>A0A1Y1UJT6</accession>
<organism evidence="2 3">
    <name type="scientific">Kockovaella imperatae</name>
    <dbReference type="NCBI Taxonomy" id="4999"/>
    <lineage>
        <taxon>Eukaryota</taxon>
        <taxon>Fungi</taxon>
        <taxon>Dikarya</taxon>
        <taxon>Basidiomycota</taxon>
        <taxon>Agaricomycotina</taxon>
        <taxon>Tremellomycetes</taxon>
        <taxon>Tremellales</taxon>
        <taxon>Cuniculitremaceae</taxon>
        <taxon>Kockovaella</taxon>
    </lineage>
</organism>
<dbReference type="InParanoid" id="A0A1Y1UJT6"/>
<feature type="compositionally biased region" description="Polar residues" evidence="1">
    <location>
        <begin position="489"/>
        <end position="500"/>
    </location>
</feature>
<feature type="compositionally biased region" description="Basic and acidic residues" evidence="1">
    <location>
        <begin position="325"/>
        <end position="338"/>
    </location>
</feature>
<dbReference type="AlphaFoldDB" id="A0A1Y1UJT6"/>
<evidence type="ECO:0000313" key="2">
    <source>
        <dbReference type="EMBL" id="ORX38313.1"/>
    </source>
</evidence>
<feature type="compositionally biased region" description="Polar residues" evidence="1">
    <location>
        <begin position="676"/>
        <end position="688"/>
    </location>
</feature>
<feature type="compositionally biased region" description="Polar residues" evidence="1">
    <location>
        <begin position="1009"/>
        <end position="1029"/>
    </location>
</feature>
<feature type="region of interest" description="Disordered" evidence="1">
    <location>
        <begin position="674"/>
        <end position="694"/>
    </location>
</feature>
<proteinExistence type="predicted"/>
<dbReference type="Proteomes" id="UP000193218">
    <property type="component" value="Unassembled WGS sequence"/>
</dbReference>
<keyword evidence="3" id="KW-1185">Reference proteome</keyword>
<dbReference type="STRING" id="4999.A0A1Y1UJT6"/>
<sequence length="1187" mass="126209">MATMAMPPHDPIMSQTHALSPPSPHLDDNGSGMLGTSLTFPSLHLGSFDSRSPNDFASSTPLPRPPNSMGPPGSPGIGEEGRQYNHSWSPSSNRSPPPGSRSMALGGSRDRLESSSSSSSLSPTRASQPQSYSPTPSSSRLPLPPQLSPLNLNTNTNPYSNLPNGSSTRPLSPLRSRADSGPSNSATRPFTAPSLSSAPLRVPGQNGSNTAKESLTVHIPTGAFPYNGPDREYGLRHSPGVGRRRTIVQGSATLSQPSEASYEESMPEPLPIGSLSLGSPSNAHRKSPSPPRVERGSLIMPIAKPTPASLMTGNNAAADTIPDTPSRRLEKRTSDMELQRVTSGSPTPKRSLPRPPELSIGQLRDVVPRDSDPVGDSTNRTPLPVAMSPSATAAGVKPRARIQSSPNIPIVSGLADAGPYAAAATSSKPAPKPSPQRASRQPKEEICLECMMRDRDLADVDVVGPGVWARASDADFEELKARENALLQSVGPSTSSSGDHSANGPLESDDDESLPSTGHSVIDEARRRKRREAKSAKRREVDAVVRKLGWRGFRWEERGEGFPEGFRGTKGAPLSESGIKAIMIKFPSSSAHRAEALDTYLYHQAILVRELRAEAQKRGGYPEPGTNQTPVVAPRSSSVEWEAKHARELSAHMRGAFDAKLDTVKSKLRSPLDTLQAPNNEVSSMRPSPSSPADLAGMARVNVPKAVERPATHFYPEREPRARGMTTTSTISAMTAPPNLRGAAQPRADDMDEFWPPTSEGGLRPFSFAVRAGAGGGGSVSGSDGHGRKTIFGRFGGSVTSLFGGSNHGSGSMMDMHLGLDADKHQPGYSRAASLASPPRQSFFTRSRASSINEQQERRIRQSVSTSRLSQAIHPEDTKAKGFRGLLKKMRPKKDKEAILQVQTPQIYQEGSLAPPPRMSYFDAGDRQRTGSNASMLTGDSASVMGRQGFRSVSAPQAGSSSGGSQSASPTSSRYNRRESSYNQPGSAVELLSPVNGSKGDATLRSSDRNTTYRPHNKTASSFSNSSLVTPPLTNPNGYGPFFSGHSTRTSPQSVHRYQQGPSQSQYRDTSPDFGPIDYSRSPPRVPSGEMYAQPVGTDSVGSFGMRGGGQQGDSTINGYAQSYHVRDASQYGMRYSGDSYNVRVGSGGAGGYAGGNGGDSGSIMSGGSNNKTRKGRGFKLFGKSNR</sequence>
<dbReference type="RefSeq" id="XP_021872235.1">
    <property type="nucleotide sequence ID" value="XM_022015279.1"/>
</dbReference>
<feature type="region of interest" description="Disordered" evidence="1">
    <location>
        <begin position="489"/>
        <end position="538"/>
    </location>
</feature>
<feature type="compositionally biased region" description="Low complexity" evidence="1">
    <location>
        <begin position="271"/>
        <end position="281"/>
    </location>
</feature>
<comment type="caution">
    <text evidence="2">The sequence shown here is derived from an EMBL/GenBank/DDBJ whole genome shotgun (WGS) entry which is preliminary data.</text>
</comment>
<dbReference type="OrthoDB" id="3013446at2759"/>
<feature type="region of interest" description="Disordered" evidence="1">
    <location>
        <begin position="617"/>
        <end position="637"/>
    </location>
</feature>
<feature type="compositionally biased region" description="Low complexity" evidence="1">
    <location>
        <begin position="148"/>
        <end position="175"/>
    </location>
</feature>
<feature type="compositionally biased region" description="Gly residues" evidence="1">
    <location>
        <begin position="1149"/>
        <end position="1161"/>
    </location>
</feature>
<dbReference type="GeneID" id="33557087"/>
<reference evidence="2 3" key="1">
    <citation type="submission" date="2017-03" db="EMBL/GenBank/DDBJ databases">
        <title>Widespread Adenine N6-methylation of Active Genes in Fungi.</title>
        <authorList>
            <consortium name="DOE Joint Genome Institute"/>
            <person name="Mondo S.J."/>
            <person name="Dannebaum R.O."/>
            <person name="Kuo R.C."/>
            <person name="Louie K.B."/>
            <person name="Bewick A.J."/>
            <person name="Labutti K."/>
            <person name="Haridas S."/>
            <person name="Kuo A."/>
            <person name="Salamov A."/>
            <person name="Ahrendt S.R."/>
            <person name="Lau R."/>
            <person name="Bowen B.P."/>
            <person name="Lipzen A."/>
            <person name="Sullivan W."/>
            <person name="Andreopoulos W.B."/>
            <person name="Clum A."/>
            <person name="Lindquist E."/>
            <person name="Daum C."/>
            <person name="Northen T.R."/>
            <person name="Ramamoorthy G."/>
            <person name="Schmitz R.J."/>
            <person name="Gryganskyi A."/>
            <person name="Culley D."/>
            <person name="Magnuson J."/>
            <person name="James T.Y."/>
            <person name="O'Malley M.A."/>
            <person name="Stajich J.E."/>
            <person name="Spatafora J.W."/>
            <person name="Visel A."/>
            <person name="Grigoriev I.V."/>
        </authorList>
    </citation>
    <scope>NUCLEOTIDE SEQUENCE [LARGE SCALE GENOMIC DNA]</scope>
    <source>
        <strain evidence="2 3">NRRL Y-17943</strain>
    </source>
</reference>
<feature type="compositionally biased region" description="Polar residues" evidence="1">
    <location>
        <begin position="248"/>
        <end position="259"/>
    </location>
</feature>
<feature type="region of interest" description="Disordered" evidence="1">
    <location>
        <begin position="1149"/>
        <end position="1187"/>
    </location>
</feature>
<feature type="compositionally biased region" description="Polar residues" evidence="1">
    <location>
        <begin position="49"/>
        <end position="60"/>
    </location>
</feature>
<feature type="compositionally biased region" description="Polar residues" evidence="1">
    <location>
        <begin position="625"/>
        <end position="637"/>
    </location>
</feature>
<feature type="region of interest" description="Disordered" evidence="1">
    <location>
        <begin position="1"/>
        <end position="445"/>
    </location>
</feature>
<dbReference type="EMBL" id="NBSH01000004">
    <property type="protein sequence ID" value="ORX38313.1"/>
    <property type="molecule type" value="Genomic_DNA"/>
</dbReference>
<feature type="compositionally biased region" description="Pro residues" evidence="1">
    <location>
        <begin position="62"/>
        <end position="74"/>
    </location>
</feature>
<feature type="compositionally biased region" description="Low complexity" evidence="1">
    <location>
        <begin position="114"/>
        <end position="141"/>
    </location>
</feature>